<evidence type="ECO:0000256" key="4">
    <source>
        <dbReference type="ARBA" id="ARBA00022598"/>
    </source>
</evidence>
<keyword evidence="7" id="KW-0520">NAD</keyword>
<keyword evidence="6" id="KW-0067">ATP-binding</keyword>
<dbReference type="PANTHER" id="PTHR23090:SF9">
    <property type="entry name" value="GLUTAMINE-DEPENDENT NAD(+) SYNTHETASE"/>
    <property type="match status" value="1"/>
</dbReference>
<dbReference type="GO" id="GO:0003952">
    <property type="term" value="F:NAD+ synthase (glutamine-hydrolyzing) activity"/>
    <property type="evidence" value="ECO:0007669"/>
    <property type="project" value="UniProtKB-EC"/>
</dbReference>
<keyword evidence="9" id="KW-0808">Transferase</keyword>
<dbReference type="CDD" id="cd07570">
    <property type="entry name" value="GAT_Gln-NAD-synth"/>
    <property type="match status" value="1"/>
</dbReference>
<comment type="similarity">
    <text evidence="2">In the C-terminal section; belongs to the NAD synthetase family.</text>
</comment>
<dbReference type="EC" id="6.3.5.1" evidence="3"/>
<dbReference type="GO" id="GO:0016740">
    <property type="term" value="F:transferase activity"/>
    <property type="evidence" value="ECO:0007669"/>
    <property type="project" value="UniProtKB-KW"/>
</dbReference>
<evidence type="ECO:0000256" key="2">
    <source>
        <dbReference type="ARBA" id="ARBA00007145"/>
    </source>
</evidence>
<dbReference type="SUPFAM" id="SSF52402">
    <property type="entry name" value="Adenine nucleotide alpha hydrolases-like"/>
    <property type="match status" value="1"/>
</dbReference>
<dbReference type="NCBIfam" id="NF010588">
    <property type="entry name" value="PRK13981.1"/>
    <property type="match status" value="1"/>
</dbReference>
<keyword evidence="4 9" id="KW-0436">Ligase</keyword>
<proteinExistence type="inferred from homology"/>
<accession>A0A3B0ZB56</accession>
<dbReference type="InterPro" id="IPR003694">
    <property type="entry name" value="NAD_synthase"/>
</dbReference>
<evidence type="ECO:0000256" key="3">
    <source>
        <dbReference type="ARBA" id="ARBA00012743"/>
    </source>
</evidence>
<dbReference type="EMBL" id="UOFO01000088">
    <property type="protein sequence ID" value="VAW86220.1"/>
    <property type="molecule type" value="Genomic_DNA"/>
</dbReference>
<reference evidence="9" key="1">
    <citation type="submission" date="2018-06" db="EMBL/GenBank/DDBJ databases">
        <authorList>
            <person name="Zhirakovskaya E."/>
        </authorList>
    </citation>
    <scope>NUCLEOTIDE SEQUENCE</scope>
</reference>
<keyword evidence="5" id="KW-0547">Nucleotide-binding</keyword>
<evidence type="ECO:0000256" key="5">
    <source>
        <dbReference type="ARBA" id="ARBA00022741"/>
    </source>
</evidence>
<dbReference type="Gene3D" id="3.60.110.10">
    <property type="entry name" value="Carbon-nitrogen hydrolase"/>
    <property type="match status" value="1"/>
</dbReference>
<dbReference type="HAMAP" id="MF_02090">
    <property type="entry name" value="NadE_glutamine_dep"/>
    <property type="match status" value="1"/>
</dbReference>
<sequence length="556" mass="61099">MRDQKTLRVVMAQLNLCVGDTAGNVAKVAAAINQAKDDFAADIILFPELTLTGYPPEDLLLHPGYLQDVDTALHQLVATVSGIDVVIGHPEKTAAGLYNSASYIREAKIIATYRKQSLPNYSVFDEERYFLAANETTLVEVKGIKVALSICEDLWHSGPMDNAMQSGAQLMLNLNASPYHVGKQHEREKALQLRAKGAAPVVYVNLVGGQDELVFDGGSFVVDAEGRVTQRADSFLEGLYLVEFDLTSGVKLLPAQYADIRDDQANIYNAIVLGLRDYVQKTGFHGVIIGLSGGVDSALTLALAVDALGSDQVEAVMMPFKYTSEISLIDARQQAETLGVKYTEIPIEALYDAFMASLAEEFTGRVADTTEENLQARIRGVLLMAISNKKNKLVLPTGNKSEMAVGYATLYGDMVGGFAPIKDVMKTTVYRLCRYRNNLSPVIPERVLERPPSAELAPDQLDSDSLPSYDQLDTIVAMFVEQDADLETITAAGFDPNMVQRVINMITRNEYKRRQAAPGVRITQRAFGRDRRYPITSKVDWNEPKGLGNEKNRSDN</sequence>
<protein>
    <recommendedName>
        <fullName evidence="3">NAD(+) synthase (glutamine-hydrolyzing)</fullName>
        <ecNumber evidence="3">6.3.5.1</ecNumber>
    </recommendedName>
</protein>
<keyword evidence="9" id="KW-0315">Glutamine amidotransferase</keyword>
<dbReference type="PANTHER" id="PTHR23090">
    <property type="entry name" value="NH 3 /GLUTAMINE-DEPENDENT NAD + SYNTHETASE"/>
    <property type="match status" value="1"/>
</dbReference>
<dbReference type="InterPro" id="IPR003010">
    <property type="entry name" value="C-N_Hydrolase"/>
</dbReference>
<evidence type="ECO:0000256" key="1">
    <source>
        <dbReference type="ARBA" id="ARBA00005188"/>
    </source>
</evidence>
<dbReference type="Gene3D" id="3.40.50.620">
    <property type="entry name" value="HUPs"/>
    <property type="match status" value="1"/>
</dbReference>
<evidence type="ECO:0000256" key="6">
    <source>
        <dbReference type="ARBA" id="ARBA00022840"/>
    </source>
</evidence>
<dbReference type="InterPro" id="IPR022310">
    <property type="entry name" value="NAD/GMP_synthase"/>
</dbReference>
<evidence type="ECO:0000259" key="8">
    <source>
        <dbReference type="PROSITE" id="PS50263"/>
    </source>
</evidence>
<dbReference type="UniPathway" id="UPA00253">
    <property type="reaction ID" value="UER00334"/>
</dbReference>
<dbReference type="Pfam" id="PF00795">
    <property type="entry name" value="CN_hydrolase"/>
    <property type="match status" value="1"/>
</dbReference>
<dbReference type="GO" id="GO:0005737">
    <property type="term" value="C:cytoplasm"/>
    <property type="evidence" value="ECO:0007669"/>
    <property type="project" value="InterPro"/>
</dbReference>
<dbReference type="GO" id="GO:0009435">
    <property type="term" value="P:NAD+ biosynthetic process"/>
    <property type="evidence" value="ECO:0007669"/>
    <property type="project" value="UniProtKB-UniPathway"/>
</dbReference>
<dbReference type="PROSITE" id="PS50263">
    <property type="entry name" value="CN_HYDROLASE"/>
    <property type="match status" value="1"/>
</dbReference>
<dbReference type="PIRSF" id="PIRSF006630">
    <property type="entry name" value="NADS_GAT"/>
    <property type="match status" value="1"/>
</dbReference>
<evidence type="ECO:0000313" key="9">
    <source>
        <dbReference type="EMBL" id="VAW86220.1"/>
    </source>
</evidence>
<dbReference type="SUPFAM" id="SSF56317">
    <property type="entry name" value="Carbon-nitrogen hydrolase"/>
    <property type="match status" value="1"/>
</dbReference>
<dbReference type="CDD" id="cd00553">
    <property type="entry name" value="NAD_synthase"/>
    <property type="match status" value="1"/>
</dbReference>
<feature type="domain" description="CN hydrolase" evidence="8">
    <location>
        <begin position="7"/>
        <end position="246"/>
    </location>
</feature>
<evidence type="ECO:0000256" key="7">
    <source>
        <dbReference type="ARBA" id="ARBA00023027"/>
    </source>
</evidence>
<dbReference type="InterPro" id="IPR014445">
    <property type="entry name" value="Gln-dep_NAD_synthase"/>
</dbReference>
<organism evidence="9">
    <name type="scientific">hydrothermal vent metagenome</name>
    <dbReference type="NCBI Taxonomy" id="652676"/>
    <lineage>
        <taxon>unclassified sequences</taxon>
        <taxon>metagenomes</taxon>
        <taxon>ecological metagenomes</taxon>
    </lineage>
</organism>
<dbReference type="GO" id="GO:0004359">
    <property type="term" value="F:glutaminase activity"/>
    <property type="evidence" value="ECO:0007669"/>
    <property type="project" value="InterPro"/>
</dbReference>
<dbReference type="InterPro" id="IPR014729">
    <property type="entry name" value="Rossmann-like_a/b/a_fold"/>
</dbReference>
<dbReference type="FunFam" id="3.40.50.620:FF:000106">
    <property type="entry name" value="Glutamine-dependent NAD(+) synthetase"/>
    <property type="match status" value="1"/>
</dbReference>
<dbReference type="Pfam" id="PF02540">
    <property type="entry name" value="NAD_synthase"/>
    <property type="match status" value="1"/>
</dbReference>
<dbReference type="GO" id="GO:0005524">
    <property type="term" value="F:ATP binding"/>
    <property type="evidence" value="ECO:0007669"/>
    <property type="project" value="UniProtKB-KW"/>
</dbReference>
<gene>
    <name evidence="9" type="ORF">MNBD_GAMMA16-916</name>
</gene>
<comment type="pathway">
    <text evidence="1">Cofactor biosynthesis; NAD(+) biosynthesis; NAD(+) from deamido-NAD(+) (L-Gln route): step 1/1.</text>
</comment>
<dbReference type="NCBIfam" id="TIGR00552">
    <property type="entry name" value="nadE"/>
    <property type="match status" value="1"/>
</dbReference>
<name>A0A3B0ZB56_9ZZZZ</name>
<dbReference type="AlphaFoldDB" id="A0A3B0ZB56"/>
<dbReference type="InterPro" id="IPR036526">
    <property type="entry name" value="C-N_Hydrolase_sf"/>
</dbReference>